<dbReference type="AlphaFoldDB" id="A0AA85JGI8"/>
<sequence length="556" mass="64188">MDWFTDAEYNHSNAQSTLPNENDTVYHDFHKKNPGLFLPYPLQNKNQSNTELCSLSSSVIQLGCQAEDETLINQDYKANPETSPALVISDVNDQLYCIKDYSHCYSSESLFLQNTKTSQSFEGSHMPVAYDSSGACYFSSNSADNKRRRIQINCTQKSSISSFTHSQYNTMPISYDEYFISSSRFHHQADSKLQKPETIYQQPPIFDYSASVGYQEAVIDSNSKRKNDVLVGAHTLICRWKSCYLAFTDHKSFVNHIETSHVASHISSKEYCCYWEGCRRQLKPFNARYKLIVHLRIHNGDRPSKCLYPDCCKAFSRLENLKIHMRSHTGERPFICQQDGCNRAFSNSSDRAKHQRTHIHTKPYACKVFGCTKRYTDPSSLRKHLKSHSMQEFSVQNKNSMVHERMLIKINNISNSVTSCSSQVSPYTPNTVENSKEINTDPHNLLKYNSDKNITNDNKLSYDNLVPTDHVQNNLQYSFPYIVNAQTGTWMENNSYFACSCNSSQEPEWNVKPQFHSNYYFTEPTPWKDEVTPVLSPSIWDANKTYMQDFNTRSQW</sequence>
<dbReference type="Gene3D" id="3.30.160.60">
    <property type="entry name" value="Classic Zinc Finger"/>
    <property type="match status" value="5"/>
</dbReference>
<evidence type="ECO:0000256" key="6">
    <source>
        <dbReference type="ARBA" id="ARBA00023242"/>
    </source>
</evidence>
<evidence type="ECO:0000313" key="11">
    <source>
        <dbReference type="WBParaSite" id="TREG1_19290.1"/>
    </source>
</evidence>
<dbReference type="GO" id="GO:0000981">
    <property type="term" value="F:DNA-binding transcription factor activity, RNA polymerase II-specific"/>
    <property type="evidence" value="ECO:0007669"/>
    <property type="project" value="TreeGrafter"/>
</dbReference>
<dbReference type="GO" id="GO:0008270">
    <property type="term" value="F:zinc ion binding"/>
    <property type="evidence" value="ECO:0007669"/>
    <property type="project" value="UniProtKB-KW"/>
</dbReference>
<proteinExistence type="predicted"/>
<dbReference type="GO" id="GO:0000978">
    <property type="term" value="F:RNA polymerase II cis-regulatory region sequence-specific DNA binding"/>
    <property type="evidence" value="ECO:0007669"/>
    <property type="project" value="TreeGrafter"/>
</dbReference>
<evidence type="ECO:0000256" key="3">
    <source>
        <dbReference type="ARBA" id="ARBA00022737"/>
    </source>
</evidence>
<evidence type="ECO:0000256" key="4">
    <source>
        <dbReference type="ARBA" id="ARBA00022771"/>
    </source>
</evidence>
<dbReference type="FunFam" id="3.30.160.60:FF:000125">
    <property type="entry name" value="Putative zinc finger protein 143"/>
    <property type="match status" value="1"/>
</dbReference>
<dbReference type="GO" id="GO:0005634">
    <property type="term" value="C:nucleus"/>
    <property type="evidence" value="ECO:0007669"/>
    <property type="project" value="UniProtKB-SubCell"/>
</dbReference>
<feature type="region of interest" description="Disordered" evidence="8">
    <location>
        <begin position="1"/>
        <end position="21"/>
    </location>
</feature>
<organism evidence="10 11">
    <name type="scientific">Trichobilharzia regenti</name>
    <name type="common">Nasal bird schistosome</name>
    <dbReference type="NCBI Taxonomy" id="157069"/>
    <lineage>
        <taxon>Eukaryota</taxon>
        <taxon>Metazoa</taxon>
        <taxon>Spiralia</taxon>
        <taxon>Lophotrochozoa</taxon>
        <taxon>Platyhelminthes</taxon>
        <taxon>Trematoda</taxon>
        <taxon>Digenea</taxon>
        <taxon>Strigeidida</taxon>
        <taxon>Schistosomatoidea</taxon>
        <taxon>Schistosomatidae</taxon>
        <taxon>Trichobilharzia</taxon>
    </lineage>
</organism>
<dbReference type="FunFam" id="3.30.160.60:FF:000359">
    <property type="entry name" value="GLIS family zinc finger 2"/>
    <property type="match status" value="1"/>
</dbReference>
<reference evidence="11" key="2">
    <citation type="submission" date="2023-11" db="UniProtKB">
        <authorList>
            <consortium name="WormBaseParasite"/>
        </authorList>
    </citation>
    <scope>IDENTIFICATION</scope>
</reference>
<feature type="domain" description="C2H2-type" evidence="9">
    <location>
        <begin position="334"/>
        <end position="363"/>
    </location>
</feature>
<feature type="domain" description="C2H2-type" evidence="9">
    <location>
        <begin position="364"/>
        <end position="393"/>
    </location>
</feature>
<dbReference type="Pfam" id="PF00096">
    <property type="entry name" value="zf-C2H2"/>
    <property type="match status" value="3"/>
</dbReference>
<keyword evidence="5" id="KW-0862">Zinc</keyword>
<dbReference type="InterPro" id="IPR013087">
    <property type="entry name" value="Znf_C2H2_type"/>
</dbReference>
<keyword evidence="4 7" id="KW-0863">Zinc-finger</keyword>
<dbReference type="Pfam" id="PF23561">
    <property type="entry name" value="zf-C2H2_15"/>
    <property type="match status" value="1"/>
</dbReference>
<dbReference type="Proteomes" id="UP000050795">
    <property type="component" value="Unassembled WGS sequence"/>
</dbReference>
<dbReference type="SMART" id="SM00355">
    <property type="entry name" value="ZnF_C2H2"/>
    <property type="match status" value="5"/>
</dbReference>
<evidence type="ECO:0000259" key="9">
    <source>
        <dbReference type="PROSITE" id="PS50157"/>
    </source>
</evidence>
<accession>A0AA85JGI8</accession>
<feature type="domain" description="C2H2-type" evidence="9">
    <location>
        <begin position="276"/>
        <end position="303"/>
    </location>
</feature>
<protein>
    <recommendedName>
        <fullName evidence="9">C2H2-type domain-containing protein</fullName>
    </recommendedName>
</protein>
<evidence type="ECO:0000256" key="8">
    <source>
        <dbReference type="SAM" id="MobiDB-lite"/>
    </source>
</evidence>
<evidence type="ECO:0000256" key="2">
    <source>
        <dbReference type="ARBA" id="ARBA00022723"/>
    </source>
</evidence>
<keyword evidence="2" id="KW-0479">Metal-binding</keyword>
<dbReference type="PROSITE" id="PS00028">
    <property type="entry name" value="ZINC_FINGER_C2H2_1"/>
    <property type="match status" value="4"/>
</dbReference>
<reference evidence="10" key="1">
    <citation type="submission" date="2022-06" db="EMBL/GenBank/DDBJ databases">
        <authorList>
            <person name="Berger JAMES D."/>
            <person name="Berger JAMES D."/>
        </authorList>
    </citation>
    <scope>NUCLEOTIDE SEQUENCE [LARGE SCALE GENOMIC DNA]</scope>
</reference>
<keyword evidence="10" id="KW-1185">Reference proteome</keyword>
<dbReference type="PANTHER" id="PTHR45718">
    <property type="entry name" value="TRANSCRIPTIONAL ACTIVATOR CUBITUS INTERRUPTUS"/>
    <property type="match status" value="1"/>
</dbReference>
<evidence type="ECO:0000256" key="1">
    <source>
        <dbReference type="ARBA" id="ARBA00004123"/>
    </source>
</evidence>
<evidence type="ECO:0000313" key="10">
    <source>
        <dbReference type="Proteomes" id="UP000050795"/>
    </source>
</evidence>
<dbReference type="SUPFAM" id="SSF57667">
    <property type="entry name" value="beta-beta-alpha zinc fingers"/>
    <property type="match status" value="3"/>
</dbReference>
<dbReference type="InterPro" id="IPR036236">
    <property type="entry name" value="Znf_C2H2_sf"/>
</dbReference>
<dbReference type="FunFam" id="3.30.160.60:FF:000031">
    <property type="entry name" value="GLI family zinc finger 3"/>
    <property type="match status" value="1"/>
</dbReference>
<dbReference type="PANTHER" id="PTHR45718:SF7">
    <property type="entry name" value="C2H2-TYPE DOMAIN-CONTAINING PROTEIN"/>
    <property type="match status" value="1"/>
</dbReference>
<feature type="domain" description="C2H2-type" evidence="9">
    <location>
        <begin position="304"/>
        <end position="333"/>
    </location>
</feature>
<feature type="compositionally biased region" description="Polar residues" evidence="8">
    <location>
        <begin position="10"/>
        <end position="21"/>
    </location>
</feature>
<name>A0AA85JGI8_TRIRE</name>
<comment type="subcellular location">
    <subcellularLocation>
        <location evidence="1">Nucleus</location>
    </subcellularLocation>
</comment>
<dbReference type="InterPro" id="IPR043359">
    <property type="entry name" value="GLI-like"/>
</dbReference>
<keyword evidence="3" id="KW-0677">Repeat</keyword>
<dbReference type="InterPro" id="IPR056436">
    <property type="entry name" value="Znf-C2H2_ZIC1-5/GLI1-3-like"/>
</dbReference>
<dbReference type="PROSITE" id="PS50157">
    <property type="entry name" value="ZINC_FINGER_C2H2_2"/>
    <property type="match status" value="4"/>
</dbReference>
<keyword evidence="6" id="KW-0539">Nucleus</keyword>
<dbReference type="WBParaSite" id="TREG1_19290.1">
    <property type="protein sequence ID" value="TREG1_19290.1"/>
    <property type="gene ID" value="TREG1_19290"/>
</dbReference>
<evidence type="ECO:0000256" key="7">
    <source>
        <dbReference type="PROSITE-ProRule" id="PRU00042"/>
    </source>
</evidence>
<evidence type="ECO:0000256" key="5">
    <source>
        <dbReference type="ARBA" id="ARBA00022833"/>
    </source>
</evidence>